<keyword evidence="5" id="KW-1185">Reference proteome</keyword>
<evidence type="ECO:0000256" key="1">
    <source>
        <dbReference type="ARBA" id="ARBA00011073"/>
    </source>
</evidence>
<proteinExistence type="inferred from homology"/>
<dbReference type="InterPro" id="IPR045051">
    <property type="entry name" value="SBT"/>
</dbReference>
<evidence type="ECO:0000259" key="3">
    <source>
        <dbReference type="Pfam" id="PF17766"/>
    </source>
</evidence>
<dbReference type="InterPro" id="IPR041469">
    <property type="entry name" value="Subtilisin-like_FN3"/>
</dbReference>
<evidence type="ECO:0000256" key="2">
    <source>
        <dbReference type="ARBA" id="ARBA00022729"/>
    </source>
</evidence>
<dbReference type="Gene3D" id="3.40.50.200">
    <property type="entry name" value="Peptidase S8/S53 domain"/>
    <property type="match status" value="1"/>
</dbReference>
<dbReference type="Proteomes" id="UP000298416">
    <property type="component" value="Unassembled WGS sequence"/>
</dbReference>
<dbReference type="EMBL" id="PNBA02000006">
    <property type="protein sequence ID" value="KAG6422078.1"/>
    <property type="molecule type" value="Genomic_DNA"/>
</dbReference>
<name>A0A8X8XXP2_SALSN</name>
<dbReference type="Pfam" id="PF17766">
    <property type="entry name" value="fn3_6"/>
    <property type="match status" value="1"/>
</dbReference>
<dbReference type="Gene3D" id="2.60.40.2310">
    <property type="match status" value="1"/>
</dbReference>
<dbReference type="InterPro" id="IPR036852">
    <property type="entry name" value="Peptidase_S8/S53_dom_sf"/>
</dbReference>
<accession>A0A8X8XXP2</accession>
<sequence length="196" mass="21649">MMTTANHLDATKQPIKQAGFNPHSVASPLGIGSGQVDLNRALDPGLFYDHTPQDLVDLVCSMNFTLEQIRGIIRSSYNCSSPSPDLNYPLFIALYNFDQSGVTLTKRFKRTLTNVGSGAATYRMKLEKPENSTVTVTPTTLVFGKKYEKQSYSLSIRYIEDTETGVRHGSLTWIEETGKYVVRSPIVISGGVDNYG</sequence>
<comment type="caution">
    <text evidence="4">The sequence shown here is derived from an EMBL/GenBank/DDBJ whole genome shotgun (WGS) entry which is preliminary data.</text>
</comment>
<comment type="similarity">
    <text evidence="1">Belongs to the peptidase S8 family.</text>
</comment>
<dbReference type="AlphaFoldDB" id="A0A8X8XXP2"/>
<protein>
    <recommendedName>
        <fullName evidence="3">Subtilisin-like protease fibronectin type-III domain-containing protein</fullName>
    </recommendedName>
</protein>
<keyword evidence="2" id="KW-0732">Signal</keyword>
<evidence type="ECO:0000313" key="5">
    <source>
        <dbReference type="Proteomes" id="UP000298416"/>
    </source>
</evidence>
<reference evidence="4" key="2">
    <citation type="submission" date="2020-08" db="EMBL/GenBank/DDBJ databases">
        <title>Plant Genome Project.</title>
        <authorList>
            <person name="Zhang R.-G."/>
        </authorList>
    </citation>
    <scope>NUCLEOTIDE SEQUENCE</scope>
    <source>
        <strain evidence="4">Huo1</strain>
        <tissue evidence="4">Leaf</tissue>
    </source>
</reference>
<dbReference type="PANTHER" id="PTHR10795">
    <property type="entry name" value="PROPROTEIN CONVERTASE SUBTILISIN/KEXIN"/>
    <property type="match status" value="1"/>
</dbReference>
<gene>
    <name evidence="4" type="ORF">SASPL_118641</name>
</gene>
<reference evidence="4" key="1">
    <citation type="submission" date="2018-01" db="EMBL/GenBank/DDBJ databases">
        <authorList>
            <person name="Mao J.F."/>
        </authorList>
    </citation>
    <scope>NUCLEOTIDE SEQUENCE</scope>
    <source>
        <strain evidence="4">Huo1</strain>
        <tissue evidence="4">Leaf</tissue>
    </source>
</reference>
<organism evidence="4">
    <name type="scientific">Salvia splendens</name>
    <name type="common">Scarlet sage</name>
    <dbReference type="NCBI Taxonomy" id="180675"/>
    <lineage>
        <taxon>Eukaryota</taxon>
        <taxon>Viridiplantae</taxon>
        <taxon>Streptophyta</taxon>
        <taxon>Embryophyta</taxon>
        <taxon>Tracheophyta</taxon>
        <taxon>Spermatophyta</taxon>
        <taxon>Magnoliopsida</taxon>
        <taxon>eudicotyledons</taxon>
        <taxon>Gunneridae</taxon>
        <taxon>Pentapetalae</taxon>
        <taxon>asterids</taxon>
        <taxon>lamiids</taxon>
        <taxon>Lamiales</taxon>
        <taxon>Lamiaceae</taxon>
        <taxon>Nepetoideae</taxon>
        <taxon>Mentheae</taxon>
        <taxon>Salviinae</taxon>
        <taxon>Salvia</taxon>
        <taxon>Salvia subgen. Calosphace</taxon>
        <taxon>core Calosphace</taxon>
    </lineage>
</organism>
<evidence type="ECO:0000313" key="4">
    <source>
        <dbReference type="EMBL" id="KAG6422078.1"/>
    </source>
</evidence>
<feature type="domain" description="Subtilisin-like protease fibronectin type-III" evidence="3">
    <location>
        <begin position="85"/>
        <end position="188"/>
    </location>
</feature>
<dbReference type="GO" id="GO:0004252">
    <property type="term" value="F:serine-type endopeptidase activity"/>
    <property type="evidence" value="ECO:0007669"/>
    <property type="project" value="InterPro"/>
</dbReference>
<dbReference type="GO" id="GO:0006508">
    <property type="term" value="P:proteolysis"/>
    <property type="evidence" value="ECO:0007669"/>
    <property type="project" value="InterPro"/>
</dbReference>